<sequence>MASLTQSLVRPAAFTTQQRRAARGGRRLQCRASAEEDNKQLDFTSNNRAALGFTESDSAGQTNIFAVEPKSYVAGSTADTTGSGYQATLLTAGVAAIAAAAAVAGGLLTNSGPSELAALAPAEGVKPLSAYSQQFAAELGGVHAAPAVVDSE</sequence>
<accession>A0A2P6V3M2</accession>
<name>A0A2P6V3M2_9CHLO</name>
<dbReference type="OrthoDB" id="513207at2759"/>
<dbReference type="AlphaFoldDB" id="A0A2P6V3M2"/>
<keyword evidence="2" id="KW-1185">Reference proteome</keyword>
<gene>
    <name evidence="1" type="ORF">C2E20_7752</name>
</gene>
<reference evidence="1 2" key="1">
    <citation type="journal article" date="2018" name="Plant J.">
        <title>Genome sequences of Chlorella sorokiniana UTEX 1602 and Micractinium conductrix SAG 241.80: implications to maltose excretion by a green alga.</title>
        <authorList>
            <person name="Arriola M.B."/>
            <person name="Velmurugan N."/>
            <person name="Zhang Y."/>
            <person name="Plunkett M.H."/>
            <person name="Hondzo H."/>
            <person name="Barney B.M."/>
        </authorList>
    </citation>
    <scope>NUCLEOTIDE SEQUENCE [LARGE SCALE GENOMIC DNA]</scope>
    <source>
        <strain evidence="1 2">SAG 241.80</strain>
    </source>
</reference>
<evidence type="ECO:0000313" key="2">
    <source>
        <dbReference type="Proteomes" id="UP000239649"/>
    </source>
</evidence>
<evidence type="ECO:0000313" key="1">
    <source>
        <dbReference type="EMBL" id="PSC68693.1"/>
    </source>
</evidence>
<dbReference type="Proteomes" id="UP000239649">
    <property type="component" value="Unassembled WGS sequence"/>
</dbReference>
<proteinExistence type="predicted"/>
<protein>
    <submittedName>
        <fullName evidence="1">Uncharacterized protein</fullName>
    </submittedName>
</protein>
<dbReference type="EMBL" id="LHPF02000034">
    <property type="protein sequence ID" value="PSC68693.1"/>
    <property type="molecule type" value="Genomic_DNA"/>
</dbReference>
<organism evidence="1 2">
    <name type="scientific">Micractinium conductrix</name>
    <dbReference type="NCBI Taxonomy" id="554055"/>
    <lineage>
        <taxon>Eukaryota</taxon>
        <taxon>Viridiplantae</taxon>
        <taxon>Chlorophyta</taxon>
        <taxon>core chlorophytes</taxon>
        <taxon>Trebouxiophyceae</taxon>
        <taxon>Chlorellales</taxon>
        <taxon>Chlorellaceae</taxon>
        <taxon>Chlorella clade</taxon>
        <taxon>Micractinium</taxon>
    </lineage>
</organism>
<comment type="caution">
    <text evidence="1">The sequence shown here is derived from an EMBL/GenBank/DDBJ whole genome shotgun (WGS) entry which is preliminary data.</text>
</comment>